<name>A0A0G4KA71_9SPIR</name>
<dbReference type="AlphaFoldDB" id="A0A0G4KA71"/>
<reference evidence="5" key="1">
    <citation type="submission" date="2015-04" db="EMBL/GenBank/DDBJ databases">
        <authorList>
            <person name="Mushtaq Mamoona"/>
        </authorList>
    </citation>
    <scope>NUCLEOTIDE SEQUENCE [LARGE SCALE GENOMIC DNA]</scope>
    <source>
        <strain evidence="5">AN4859/03</strain>
    </source>
</reference>
<evidence type="ECO:0000259" key="3">
    <source>
        <dbReference type="Pfam" id="PF11738"/>
    </source>
</evidence>
<protein>
    <recommendedName>
        <fullName evidence="3">DUF3298 domain-containing protein</fullName>
    </recommendedName>
</protein>
<feature type="region of interest" description="Disordered" evidence="1">
    <location>
        <begin position="29"/>
        <end position="63"/>
    </location>
</feature>
<feature type="chain" id="PRO_5005194615" description="DUF3298 domain-containing protein" evidence="2">
    <location>
        <begin position="21"/>
        <end position="413"/>
    </location>
</feature>
<dbReference type="RefSeq" id="WP_048595501.1">
    <property type="nucleotide sequence ID" value="NZ_CVLB01000002.1"/>
</dbReference>
<gene>
    <name evidence="4" type="ORF">BRSU_2307</name>
</gene>
<evidence type="ECO:0000313" key="4">
    <source>
        <dbReference type="EMBL" id="CRF34879.1"/>
    </source>
</evidence>
<sequence length="413" mass="47870">MIRNILALSFILLIISCSNNNINNNQTNTNAIETQTNETKTNELKQAEESNNNNTKNDSSNTPKNIEWISHHYYMKNDEGDFFSVYLNDRWPENNSELMPNYEKIKAAFNYKNLNDIYQFYDKNSILDITNNRIYAEAENGDSIESTYSNITSFKMTSKSLNSSSKEINTTSSLKAAVYNYAYSDVSETNEYGSASTFSYKDSIFLLIPDDTNKLEIYDKISFDINEGFNLNNLKRNENLEFEDKKGSISKLFENDMSDPYDEWLTNSADSYESSKSISITYFNDKSISIRRTSTLYLGGAHGVYNNYNLVYSLETGEKIEVTDLIKDFDDSELRSIMRDKLLSIEDRDEESYLVPLDEITLADTSFYIYADGIHFVWPIYTITAYVYGETEIVFDFDEIRPFIKDEYLYIIE</sequence>
<keyword evidence="5" id="KW-1185">Reference proteome</keyword>
<dbReference type="PROSITE" id="PS51257">
    <property type="entry name" value="PROKAR_LIPOPROTEIN"/>
    <property type="match status" value="1"/>
</dbReference>
<evidence type="ECO:0000313" key="5">
    <source>
        <dbReference type="Proteomes" id="UP000043763"/>
    </source>
</evidence>
<dbReference type="InterPro" id="IPR021729">
    <property type="entry name" value="DUF3298"/>
</dbReference>
<evidence type="ECO:0000256" key="2">
    <source>
        <dbReference type="SAM" id="SignalP"/>
    </source>
</evidence>
<proteinExistence type="predicted"/>
<keyword evidence="2" id="KW-0732">Signal</keyword>
<dbReference type="Pfam" id="PF11738">
    <property type="entry name" value="DUF3298"/>
    <property type="match status" value="1"/>
</dbReference>
<feature type="compositionally biased region" description="Low complexity" evidence="1">
    <location>
        <begin position="50"/>
        <end position="63"/>
    </location>
</feature>
<evidence type="ECO:0000256" key="1">
    <source>
        <dbReference type="SAM" id="MobiDB-lite"/>
    </source>
</evidence>
<feature type="domain" description="DUF3298" evidence="3">
    <location>
        <begin position="352"/>
        <end position="397"/>
    </location>
</feature>
<dbReference type="Proteomes" id="UP000043763">
    <property type="component" value="Unassembled WGS sequence"/>
</dbReference>
<dbReference type="InterPro" id="IPR037126">
    <property type="entry name" value="PdaC/RsiV-like_sf"/>
</dbReference>
<organism evidence="4 5">
    <name type="scientific">Brachyspira suanatina</name>
    <dbReference type="NCBI Taxonomy" id="381802"/>
    <lineage>
        <taxon>Bacteria</taxon>
        <taxon>Pseudomonadati</taxon>
        <taxon>Spirochaetota</taxon>
        <taxon>Spirochaetia</taxon>
        <taxon>Brachyspirales</taxon>
        <taxon>Brachyspiraceae</taxon>
        <taxon>Brachyspira</taxon>
    </lineage>
</organism>
<dbReference type="OrthoDB" id="308961at2"/>
<accession>A0A0G4KA71</accession>
<dbReference type="Gene3D" id="3.90.640.20">
    <property type="entry name" value="Heat-shock cognate protein, ATPase"/>
    <property type="match status" value="1"/>
</dbReference>
<feature type="signal peptide" evidence="2">
    <location>
        <begin position="1"/>
        <end position="20"/>
    </location>
</feature>
<dbReference type="EMBL" id="CVLB01000002">
    <property type="protein sequence ID" value="CRF34879.1"/>
    <property type="molecule type" value="Genomic_DNA"/>
</dbReference>
<dbReference type="Gene3D" id="3.30.565.40">
    <property type="entry name" value="Fervidobacterium nodosum Rt17-B1 like"/>
    <property type="match status" value="1"/>
</dbReference>
<feature type="compositionally biased region" description="Low complexity" evidence="1">
    <location>
        <begin position="29"/>
        <end position="39"/>
    </location>
</feature>